<proteinExistence type="predicted"/>
<dbReference type="AlphaFoldDB" id="A0A921KM31"/>
<organism evidence="3 4">
    <name type="scientific">Thermophilibacter provencensis</name>
    <dbReference type="NCBI Taxonomy" id="1852386"/>
    <lineage>
        <taxon>Bacteria</taxon>
        <taxon>Bacillati</taxon>
        <taxon>Actinomycetota</taxon>
        <taxon>Coriobacteriia</taxon>
        <taxon>Coriobacteriales</taxon>
        <taxon>Atopobiaceae</taxon>
        <taxon>Thermophilibacter</taxon>
    </lineage>
</organism>
<feature type="compositionally biased region" description="Low complexity" evidence="1">
    <location>
        <begin position="177"/>
        <end position="190"/>
    </location>
</feature>
<feature type="compositionally biased region" description="Gly residues" evidence="1">
    <location>
        <begin position="196"/>
        <end position="209"/>
    </location>
</feature>
<dbReference type="Proteomes" id="UP000697330">
    <property type="component" value="Unassembled WGS sequence"/>
</dbReference>
<evidence type="ECO:0000313" key="3">
    <source>
        <dbReference type="EMBL" id="HJF46000.1"/>
    </source>
</evidence>
<reference evidence="3" key="1">
    <citation type="journal article" date="2021" name="PeerJ">
        <title>Extensive microbial diversity within the chicken gut microbiome revealed by metagenomics and culture.</title>
        <authorList>
            <person name="Gilroy R."/>
            <person name="Ravi A."/>
            <person name="Getino M."/>
            <person name="Pursley I."/>
            <person name="Horton D.L."/>
            <person name="Alikhan N.F."/>
            <person name="Baker D."/>
            <person name="Gharbi K."/>
            <person name="Hall N."/>
            <person name="Watson M."/>
            <person name="Adriaenssens E.M."/>
            <person name="Foster-Nyarko E."/>
            <person name="Jarju S."/>
            <person name="Secka A."/>
            <person name="Antonio M."/>
            <person name="Oren A."/>
            <person name="Chaudhuri R.R."/>
            <person name="La Ragione R."/>
            <person name="Hildebrand F."/>
            <person name="Pallen M.J."/>
        </authorList>
    </citation>
    <scope>NUCLEOTIDE SEQUENCE</scope>
    <source>
        <strain evidence="3">CHK124-7917</strain>
    </source>
</reference>
<reference evidence="3" key="2">
    <citation type="submission" date="2021-09" db="EMBL/GenBank/DDBJ databases">
        <authorList>
            <person name="Gilroy R."/>
        </authorList>
    </citation>
    <scope>NUCLEOTIDE SEQUENCE</scope>
    <source>
        <strain evidence="3">CHK124-7917</strain>
    </source>
</reference>
<evidence type="ECO:0000256" key="1">
    <source>
        <dbReference type="SAM" id="MobiDB-lite"/>
    </source>
</evidence>
<dbReference type="RefSeq" id="WP_274959613.1">
    <property type="nucleotide sequence ID" value="NZ_DYWQ01000150.1"/>
</dbReference>
<comment type="caution">
    <text evidence="3">The sequence shown here is derived from an EMBL/GenBank/DDBJ whole genome shotgun (WGS) entry which is preliminary data.</text>
</comment>
<keyword evidence="2" id="KW-0812">Transmembrane</keyword>
<keyword evidence="2" id="KW-1133">Transmembrane helix</keyword>
<feature type="transmembrane region" description="Helical" evidence="2">
    <location>
        <begin position="122"/>
        <end position="147"/>
    </location>
</feature>
<name>A0A921KM31_9ACTN</name>
<gene>
    <name evidence="3" type="ORF">K8U72_09500</name>
</gene>
<evidence type="ECO:0000256" key="2">
    <source>
        <dbReference type="SAM" id="Phobius"/>
    </source>
</evidence>
<sequence>MSGISDIRMYVEHLFEGRTLDSETIELKEEIYGNLVARYEDYLAQGMGEAEAYHRTCEAVTSVEDMLGGERDARSAASAEAGATEVRAGAVPAPGGAGAPPAPGPTTEQGAPERRRWSTGKVIAAVAGGFVIVALLGALGFGALFGVTPPSQTSVDSVTTIVDDPSAQAEPQTTSPDEGQTTQTDETTQESAPQDGTGGRYGAPEGSGTGLTAEVEAVSADSLAAYAGTAVTDAARIEELARTLPVGDYLLGVSGAEGSGTVVLSYQYESRDLLARDDDHVDRALVFDAAAVMCAVDELDALYVEEVEDDGRDYDRDLHVFERSTMEQELGVTLDSGQLTADAWPALRDQLMTERVWDRLWDRADRD</sequence>
<keyword evidence="2" id="KW-0472">Membrane</keyword>
<accession>A0A921KM31</accession>
<protein>
    <submittedName>
        <fullName evidence="3">Uncharacterized protein</fullName>
    </submittedName>
</protein>
<dbReference type="EMBL" id="DYWQ01000150">
    <property type="protein sequence ID" value="HJF46000.1"/>
    <property type="molecule type" value="Genomic_DNA"/>
</dbReference>
<feature type="region of interest" description="Disordered" evidence="1">
    <location>
        <begin position="71"/>
        <end position="116"/>
    </location>
</feature>
<evidence type="ECO:0000313" key="4">
    <source>
        <dbReference type="Proteomes" id="UP000697330"/>
    </source>
</evidence>
<feature type="region of interest" description="Disordered" evidence="1">
    <location>
        <begin position="166"/>
        <end position="209"/>
    </location>
</feature>
<feature type="compositionally biased region" description="Low complexity" evidence="1">
    <location>
        <begin position="75"/>
        <end position="94"/>
    </location>
</feature>